<evidence type="ECO:0000256" key="5">
    <source>
        <dbReference type="ARBA" id="ARBA00022764"/>
    </source>
</evidence>
<feature type="binding site" evidence="8">
    <location>
        <position position="34"/>
    </location>
    <ligand>
        <name>spermidine</name>
        <dbReference type="ChEBI" id="CHEBI:57834"/>
    </ligand>
</feature>
<name>A0A1E5CLC1_9VIBR</name>
<evidence type="ECO:0000256" key="9">
    <source>
        <dbReference type="SAM" id="SignalP"/>
    </source>
</evidence>
<keyword evidence="11" id="KW-1185">Reference proteome</keyword>
<dbReference type="RefSeq" id="WP_017051550.1">
    <property type="nucleotide sequence ID" value="NZ_AJYW02000313.1"/>
</dbReference>
<keyword evidence="4 9" id="KW-0732">Signal</keyword>
<evidence type="ECO:0000256" key="1">
    <source>
        <dbReference type="ARBA" id="ARBA00004418"/>
    </source>
</evidence>
<dbReference type="GO" id="GO:0019808">
    <property type="term" value="F:polyamine binding"/>
    <property type="evidence" value="ECO:0007669"/>
    <property type="project" value="InterPro"/>
</dbReference>
<evidence type="ECO:0000256" key="4">
    <source>
        <dbReference type="ARBA" id="ARBA00022729"/>
    </source>
</evidence>
<feature type="chain" id="PRO_5009173017" description="Putrescine-binding periplasmic protein" evidence="9">
    <location>
        <begin position="23"/>
        <end position="345"/>
    </location>
</feature>
<proteinExistence type="inferred from homology"/>
<dbReference type="EMBL" id="AJYW02000313">
    <property type="protein sequence ID" value="OEE69496.1"/>
    <property type="molecule type" value="Genomic_DNA"/>
</dbReference>
<organism evidence="10 11">
    <name type="scientific">Vibrio genomosp. F6 str. FF-238</name>
    <dbReference type="NCBI Taxonomy" id="1191298"/>
    <lineage>
        <taxon>Bacteria</taxon>
        <taxon>Pseudomonadati</taxon>
        <taxon>Pseudomonadota</taxon>
        <taxon>Gammaproteobacteria</taxon>
        <taxon>Vibrionales</taxon>
        <taxon>Vibrionaceae</taxon>
        <taxon>Vibrio</taxon>
    </lineage>
</organism>
<dbReference type="AlphaFoldDB" id="A0A1E5CLC1"/>
<evidence type="ECO:0000256" key="6">
    <source>
        <dbReference type="ARBA" id="ARBA00056738"/>
    </source>
</evidence>
<evidence type="ECO:0000256" key="2">
    <source>
        <dbReference type="ARBA" id="ARBA00007173"/>
    </source>
</evidence>
<evidence type="ECO:0000313" key="10">
    <source>
        <dbReference type="EMBL" id="OEE69496.1"/>
    </source>
</evidence>
<dbReference type="SUPFAM" id="SSF53850">
    <property type="entry name" value="Periplasmic binding protein-like II"/>
    <property type="match status" value="1"/>
</dbReference>
<comment type="subcellular location">
    <subcellularLocation>
        <location evidence="1 7">Periplasm</location>
    </subcellularLocation>
</comment>
<evidence type="ECO:0000256" key="7">
    <source>
        <dbReference type="PIRNR" id="PIRNR019574"/>
    </source>
</evidence>
<dbReference type="InterPro" id="IPR006059">
    <property type="entry name" value="SBP"/>
</dbReference>
<feature type="binding site" evidence="8">
    <location>
        <position position="82"/>
    </location>
    <ligand>
        <name>spermidine</name>
        <dbReference type="ChEBI" id="CHEBI:57834"/>
    </ligand>
</feature>
<dbReference type="InterPro" id="IPR001188">
    <property type="entry name" value="Sperm_putr-bd"/>
</dbReference>
<protein>
    <recommendedName>
        <fullName evidence="7">Putrescine-binding periplasmic protein</fullName>
    </recommendedName>
</protein>
<keyword evidence="5 7" id="KW-0574">Periplasm</keyword>
<dbReference type="Pfam" id="PF13416">
    <property type="entry name" value="SBP_bac_8"/>
    <property type="match status" value="1"/>
</dbReference>
<dbReference type="FunFam" id="3.40.190.10:FF:000062">
    <property type="entry name" value="Putrescine-binding periplasmic protein"/>
    <property type="match status" value="1"/>
</dbReference>
<evidence type="ECO:0000313" key="11">
    <source>
        <dbReference type="Proteomes" id="UP000094165"/>
    </source>
</evidence>
<evidence type="ECO:0000256" key="8">
    <source>
        <dbReference type="PIRSR" id="PIRSR019574-1"/>
    </source>
</evidence>
<dbReference type="GO" id="GO:0042597">
    <property type="term" value="C:periplasmic space"/>
    <property type="evidence" value="ECO:0007669"/>
    <property type="project" value="UniProtKB-SubCell"/>
</dbReference>
<dbReference type="PANTHER" id="PTHR30222">
    <property type="entry name" value="SPERMIDINE/PUTRESCINE-BINDING PERIPLASMIC PROTEIN"/>
    <property type="match status" value="1"/>
</dbReference>
<comment type="caution">
    <text evidence="10">The sequence shown here is derived from an EMBL/GenBank/DDBJ whole genome shotgun (WGS) entry which is preliminary data.</text>
</comment>
<gene>
    <name evidence="10" type="primary">potD</name>
    <name evidence="10" type="ORF">A130_09425</name>
</gene>
<dbReference type="Proteomes" id="UP000094165">
    <property type="component" value="Unassembled WGS sequence"/>
</dbReference>
<feature type="binding site" evidence="8">
    <location>
        <begin position="165"/>
        <end position="168"/>
    </location>
    <ligand>
        <name>spermidine</name>
        <dbReference type="ChEBI" id="CHEBI:57834"/>
    </ligand>
</feature>
<evidence type="ECO:0000256" key="3">
    <source>
        <dbReference type="ARBA" id="ARBA00022448"/>
    </source>
</evidence>
<comment type="function">
    <text evidence="6">Required for the activity of the bacterial periplasmic transport system of putrescine and spermidine. Polyamine binding protein.</text>
</comment>
<dbReference type="PRINTS" id="PR00909">
    <property type="entry name" value="SPERMDNBNDNG"/>
</dbReference>
<sequence length="345" mass="38867">MKSKLYAGALCAATLLSTPSFAADQELYFYNWSEYIPAEVLEDFSKETGIKVIYSTYESNESMYAKLKTQGTGYDLVVPSTYFVSKMRKENMLQEIDKTKLSHFSDLDKNYLDKPFDPANNFSIPYIWGATGIGINSDMLDGASVKNWGDFWDDQWEGQLMMMDDSREVFHIALSKLGYSPNTTNPDEIKAAYEELRKLMPNVLVFNSDFPANPYLAGEVSLGMLWNGSAYMARQEGASIDMIWPEKGTIFWMDSLAIPAGAKNVEAAHKMINFLLRPENAAKIALEIGYPTPVKTAYPLLPKEFAEDINIFPPQSVMDSGVWQDEVGAASAIYDEYFQRLKVDN</sequence>
<reference evidence="10 11" key="1">
    <citation type="journal article" date="2012" name="Science">
        <title>Ecological populations of bacteria act as socially cohesive units of antibiotic production and resistance.</title>
        <authorList>
            <person name="Cordero O.X."/>
            <person name="Wildschutte H."/>
            <person name="Kirkup B."/>
            <person name="Proehl S."/>
            <person name="Ngo L."/>
            <person name="Hussain F."/>
            <person name="Le Roux F."/>
            <person name="Mincer T."/>
            <person name="Polz M.F."/>
        </authorList>
    </citation>
    <scope>NUCLEOTIDE SEQUENCE [LARGE SCALE GENOMIC DNA]</scope>
    <source>
        <strain evidence="10 11">FF-238</strain>
    </source>
</reference>
<comment type="similarity">
    <text evidence="2 7">Belongs to the bacterial solute-binding protein PotD/PotF family.</text>
</comment>
<feature type="binding site" evidence="8">
    <location>
        <position position="324"/>
    </location>
    <ligand>
        <name>spermidine</name>
        <dbReference type="ChEBI" id="CHEBI:57834"/>
    </ligand>
</feature>
<dbReference type="Gene3D" id="3.40.190.10">
    <property type="entry name" value="Periplasmic binding protein-like II"/>
    <property type="match status" value="2"/>
</dbReference>
<feature type="signal peptide" evidence="9">
    <location>
        <begin position="1"/>
        <end position="22"/>
    </location>
</feature>
<dbReference type="GO" id="GO:0015846">
    <property type="term" value="P:polyamine transport"/>
    <property type="evidence" value="ECO:0007669"/>
    <property type="project" value="InterPro"/>
</dbReference>
<accession>A0A1E5CLC1</accession>
<keyword evidence="3 7" id="KW-0813">Transport</keyword>
<dbReference type="PIRSF" id="PIRSF019574">
    <property type="entry name" value="Periplasmic_polyamine_BP"/>
    <property type="match status" value="1"/>
</dbReference>
<dbReference type="PANTHER" id="PTHR30222:SF17">
    <property type="entry name" value="SPERMIDINE_PUTRESCINE-BINDING PERIPLASMIC PROTEIN"/>
    <property type="match status" value="1"/>
</dbReference>